<keyword evidence="1" id="KW-0119">Carbohydrate metabolism</keyword>
<gene>
    <name evidence="2" type="ORF">SAMN05444354_106354</name>
</gene>
<dbReference type="GO" id="GO:0019899">
    <property type="term" value="F:enzyme binding"/>
    <property type="evidence" value="ECO:0007669"/>
    <property type="project" value="TreeGrafter"/>
</dbReference>
<organism evidence="2 3">
    <name type="scientific">Stigmatella aurantiaca</name>
    <dbReference type="NCBI Taxonomy" id="41"/>
    <lineage>
        <taxon>Bacteria</taxon>
        <taxon>Pseudomonadati</taxon>
        <taxon>Myxococcota</taxon>
        <taxon>Myxococcia</taxon>
        <taxon>Myxococcales</taxon>
        <taxon>Cystobacterineae</taxon>
        <taxon>Archangiaceae</taxon>
        <taxon>Stigmatella</taxon>
    </lineage>
</organism>
<name>A0A1H7R1Z7_STIAU</name>
<dbReference type="PROSITE" id="PS51257">
    <property type="entry name" value="PROKAR_LIPOPROTEIN"/>
    <property type="match status" value="1"/>
</dbReference>
<dbReference type="GO" id="GO:0030246">
    <property type="term" value="F:carbohydrate binding"/>
    <property type="evidence" value="ECO:0007669"/>
    <property type="project" value="TreeGrafter"/>
</dbReference>
<accession>A0A1H7R1Z7</accession>
<evidence type="ECO:0000256" key="1">
    <source>
        <dbReference type="ARBA" id="ARBA00023277"/>
    </source>
</evidence>
<evidence type="ECO:0000313" key="2">
    <source>
        <dbReference type="EMBL" id="SEL54193.1"/>
    </source>
</evidence>
<dbReference type="PANTHER" id="PTHR10088">
    <property type="entry name" value="GLUCOKINASE REGULATORY PROTEIN"/>
    <property type="match status" value="1"/>
</dbReference>
<proteinExistence type="predicted"/>
<dbReference type="SUPFAM" id="SSF53697">
    <property type="entry name" value="SIS domain"/>
    <property type="match status" value="1"/>
</dbReference>
<sequence length="713" mass="77812">MYSVLRNPFGMLLVCGLVVSSACGGKNNPPPPASKNLLEFLAISPSAESSDYVQEKTQFQLHTLTTEQRHPRTWTLSEKVGEETSAGLDMLFSVDEDVAARLAALSQDPGPVRTLSAAIEKALLERRKIYVYGTGATGRLAKQMESAFWRPYWRGVDNALKSKLEPHLGGALEESLIGEMTGADRALISSLEGFEDLQLIGRLQLKERGIRKGDVVIEVTEGGETSAGIGTILGAHDQWKEAGGYDVAEASKHLFFVYNNPDEVLLPFERSRSVLQEAGITKVNLTTGPQAITGSTRMQATTIETFVLAHAVEDALGRVFKGLAAKQVLTAGDLAQLGFAEDVTLEQRLSRFAPVLTEVKKAVPELAKLTRLEADTYTAGHFSTYFANIGLITTFTDGTERSPTFRLFPLDTVNEPARKALFQVWTSATDRQAAWQTFLGRPFRGLQPELYREPFSTQIQDEFLRKAALTSLDKAGNEQQNLYDFSFSDANVQRVGPKANDLGVMIALETEAALLADASSDYERFATLFQERGAKLGLVLVSGGPAPDWRGSASGAPFVHLRIAKMADPFGVDQQIALKILLNAHSTAIMGRLGKIVGNTMTNVSPTNLKLIGRATYLIQLHVNDMLMNDGWKKLHGEREPITYAEANAVLFEVIPFVAEKKAQGDEAAAEVAVSIVRILESLRQNRSVPLDEALAQLRGGGLSAYLATVRER</sequence>
<protein>
    <submittedName>
        <fullName evidence="2">N-acetylmuramic acid 6-phosphate (MurNAc-6-P) etherase</fullName>
    </submittedName>
</protein>
<dbReference type="RefSeq" id="WP_075007028.1">
    <property type="nucleotide sequence ID" value="NZ_FOAP01000006.1"/>
</dbReference>
<dbReference type="GO" id="GO:0042593">
    <property type="term" value="P:glucose homeostasis"/>
    <property type="evidence" value="ECO:0007669"/>
    <property type="project" value="TreeGrafter"/>
</dbReference>
<dbReference type="GO" id="GO:0070095">
    <property type="term" value="F:fructose-6-phosphate binding"/>
    <property type="evidence" value="ECO:0007669"/>
    <property type="project" value="TreeGrafter"/>
</dbReference>
<keyword evidence="3" id="KW-1185">Reference proteome</keyword>
<dbReference type="GO" id="GO:0004857">
    <property type="term" value="F:enzyme inhibitor activity"/>
    <property type="evidence" value="ECO:0007669"/>
    <property type="project" value="TreeGrafter"/>
</dbReference>
<dbReference type="Gene3D" id="3.40.50.10490">
    <property type="entry name" value="Glucose-6-phosphate isomerase like protein, domain 1"/>
    <property type="match status" value="2"/>
</dbReference>
<dbReference type="GO" id="GO:1901135">
    <property type="term" value="P:carbohydrate derivative metabolic process"/>
    <property type="evidence" value="ECO:0007669"/>
    <property type="project" value="InterPro"/>
</dbReference>
<dbReference type="InterPro" id="IPR046348">
    <property type="entry name" value="SIS_dom_sf"/>
</dbReference>
<evidence type="ECO:0000313" key="3">
    <source>
        <dbReference type="Proteomes" id="UP000182719"/>
    </source>
</evidence>
<dbReference type="EMBL" id="FOAP01000006">
    <property type="protein sequence ID" value="SEL54193.1"/>
    <property type="molecule type" value="Genomic_DNA"/>
</dbReference>
<dbReference type="PANTHER" id="PTHR10088:SF4">
    <property type="entry name" value="GLUCOKINASE REGULATORY PROTEIN"/>
    <property type="match status" value="1"/>
</dbReference>
<dbReference type="GO" id="GO:0009750">
    <property type="term" value="P:response to fructose"/>
    <property type="evidence" value="ECO:0007669"/>
    <property type="project" value="TreeGrafter"/>
</dbReference>
<dbReference type="InterPro" id="IPR040190">
    <property type="entry name" value="MURQ/GCKR"/>
</dbReference>
<dbReference type="Proteomes" id="UP000182719">
    <property type="component" value="Unassembled WGS sequence"/>
</dbReference>
<dbReference type="OrthoDB" id="9813395at2"/>
<dbReference type="GO" id="GO:0005829">
    <property type="term" value="C:cytosol"/>
    <property type="evidence" value="ECO:0007669"/>
    <property type="project" value="TreeGrafter"/>
</dbReference>
<dbReference type="AlphaFoldDB" id="A0A1H7R1Z7"/>
<reference evidence="3" key="1">
    <citation type="submission" date="2016-10" db="EMBL/GenBank/DDBJ databases">
        <authorList>
            <person name="Varghese N."/>
            <person name="Submissions S."/>
        </authorList>
    </citation>
    <scope>NUCLEOTIDE SEQUENCE [LARGE SCALE GENOMIC DNA]</scope>
    <source>
        <strain evidence="3">DSM 17044</strain>
    </source>
</reference>